<keyword evidence="1" id="KW-1133">Transmembrane helix</keyword>
<name>A0A0S2SPM0_9GAMM</name>
<dbReference type="EMBL" id="CP013067">
    <property type="protein sequence ID" value="ALP43664.1"/>
    <property type="molecule type" value="Genomic_DNA"/>
</dbReference>
<organism evidence="3 5">
    <name type="scientific">Aeromonas schubertii</name>
    <dbReference type="NCBI Taxonomy" id="652"/>
    <lineage>
        <taxon>Bacteria</taxon>
        <taxon>Pseudomonadati</taxon>
        <taxon>Pseudomonadota</taxon>
        <taxon>Gammaproteobacteria</taxon>
        <taxon>Aeromonadales</taxon>
        <taxon>Aeromonadaceae</taxon>
        <taxon>Aeromonas</taxon>
    </lineage>
</organism>
<sequence length="193" mass="21991">MKLFSRLYAMVMVWARHRHAPFYLSGTAFIESIFWPIPVDVMLAPMALAKPQKAWHYAALATLFSVLGALFGYALGYALWEPVVQPMVAAVGYQEKIALAEQWFEQWGIWVIFIASFTPIPYKVFTVTAGLLHMALLPFIVTSLIGRGMRFFLVAGLMRWGGEKMERKLMHYVDVLGWLCIALAVAAYFWFSK</sequence>
<keyword evidence="1" id="KW-0812">Transmembrane</keyword>
<protein>
    <submittedName>
        <fullName evidence="3">DedA family membrane protein</fullName>
    </submittedName>
    <submittedName>
        <fullName evidence="4">DedA family protein</fullName>
    </submittedName>
</protein>
<dbReference type="AlphaFoldDB" id="A0A0S2SPM0"/>
<feature type="transmembrane region" description="Helical" evidence="1">
    <location>
        <begin position="20"/>
        <end position="37"/>
    </location>
</feature>
<evidence type="ECO:0000313" key="5">
    <source>
        <dbReference type="Proteomes" id="UP000058114"/>
    </source>
</evidence>
<evidence type="ECO:0000313" key="4">
    <source>
        <dbReference type="EMBL" id="MBZ6065674.1"/>
    </source>
</evidence>
<dbReference type="KEGG" id="asr:WL1483_4245"/>
<dbReference type="PANTHER" id="PTHR42709">
    <property type="entry name" value="ALKALINE PHOSPHATASE LIKE PROTEIN"/>
    <property type="match status" value="1"/>
</dbReference>
<keyword evidence="6" id="KW-1185">Reference proteome</keyword>
<dbReference type="PANTHER" id="PTHR42709:SF11">
    <property type="entry name" value="DEDA FAMILY PROTEIN"/>
    <property type="match status" value="1"/>
</dbReference>
<dbReference type="RefSeq" id="WP_050667357.1">
    <property type="nucleotide sequence ID" value="NZ_CDDB01000074.1"/>
</dbReference>
<dbReference type="Pfam" id="PF09335">
    <property type="entry name" value="VTT_dom"/>
    <property type="match status" value="1"/>
</dbReference>
<accession>A0A0S2SPM0</accession>
<reference evidence="4 6" key="3">
    <citation type="submission" date="2021-09" db="EMBL/GenBank/DDBJ databases">
        <title>Aeromonas schubertii isolated from Asian sea bass.</title>
        <authorList>
            <person name="Pinpimai K."/>
        </authorList>
    </citation>
    <scope>NUCLEOTIDE SEQUENCE [LARGE SCALE GENOMIC DNA]</scope>
    <source>
        <strain evidence="4 6">CHULA2021a</strain>
    </source>
</reference>
<evidence type="ECO:0000313" key="6">
    <source>
        <dbReference type="Proteomes" id="UP000774958"/>
    </source>
</evidence>
<dbReference type="PATRIC" id="fig|652.5.peg.637"/>
<reference evidence="3 5" key="2">
    <citation type="journal article" date="2016" name="Genome Announc.">
        <title>Complete Genome Sequence of the Highly Virulent Aeromonas schubertii Strain WL1483, Isolated from Diseased Snakehead Fish (Channa argus) in China.</title>
        <authorList>
            <person name="Liu L."/>
            <person name="Li N."/>
            <person name="Zhang D."/>
            <person name="Fu X."/>
            <person name="Shi C."/>
            <person name="Lin Q."/>
            <person name="Hao G."/>
        </authorList>
    </citation>
    <scope>NUCLEOTIDE SEQUENCE [LARGE SCALE GENOMIC DNA]</scope>
    <source>
        <strain evidence="3 5">WL1483</strain>
    </source>
</reference>
<dbReference type="EMBL" id="JAIRBT010000005">
    <property type="protein sequence ID" value="MBZ6065674.1"/>
    <property type="molecule type" value="Genomic_DNA"/>
</dbReference>
<keyword evidence="1" id="KW-0472">Membrane</keyword>
<proteinExistence type="predicted"/>
<dbReference type="Proteomes" id="UP000058114">
    <property type="component" value="Chromosome"/>
</dbReference>
<reference evidence="5" key="1">
    <citation type="submission" date="2015-10" db="EMBL/GenBank/DDBJ databases">
        <title>Complete Genome Sequence of Aeromonas schubertii strain WL1483.</title>
        <authorList>
            <person name="Liu L."/>
        </authorList>
    </citation>
    <scope>NUCLEOTIDE SEQUENCE [LARGE SCALE GENOMIC DNA]</scope>
    <source>
        <strain evidence="5">WL1483</strain>
    </source>
</reference>
<feature type="domain" description="VTT" evidence="2">
    <location>
        <begin position="53"/>
        <end position="158"/>
    </location>
</feature>
<dbReference type="Proteomes" id="UP000774958">
    <property type="component" value="Unassembled WGS sequence"/>
</dbReference>
<dbReference type="GO" id="GO:0005886">
    <property type="term" value="C:plasma membrane"/>
    <property type="evidence" value="ECO:0007669"/>
    <property type="project" value="TreeGrafter"/>
</dbReference>
<feature type="transmembrane region" description="Helical" evidence="1">
    <location>
        <begin position="131"/>
        <end position="157"/>
    </location>
</feature>
<dbReference type="InterPro" id="IPR032816">
    <property type="entry name" value="VTT_dom"/>
</dbReference>
<feature type="transmembrane region" description="Helical" evidence="1">
    <location>
        <begin position="107"/>
        <end position="125"/>
    </location>
</feature>
<feature type="transmembrane region" description="Helical" evidence="1">
    <location>
        <begin position="57"/>
        <end position="80"/>
    </location>
</feature>
<evidence type="ECO:0000259" key="2">
    <source>
        <dbReference type="Pfam" id="PF09335"/>
    </source>
</evidence>
<dbReference type="STRING" id="652.WL1483_4245"/>
<gene>
    <name evidence="4" type="ORF">LA374_05590</name>
    <name evidence="3" type="ORF">WL1483_4245</name>
</gene>
<evidence type="ECO:0000256" key="1">
    <source>
        <dbReference type="SAM" id="Phobius"/>
    </source>
</evidence>
<evidence type="ECO:0000313" key="3">
    <source>
        <dbReference type="EMBL" id="ALP43664.1"/>
    </source>
</evidence>
<feature type="transmembrane region" description="Helical" evidence="1">
    <location>
        <begin position="169"/>
        <end position="191"/>
    </location>
</feature>
<dbReference type="InterPro" id="IPR051311">
    <property type="entry name" value="DedA_domain"/>
</dbReference>